<dbReference type="InterPro" id="IPR032687">
    <property type="entry name" value="AraC-type_N"/>
</dbReference>
<dbReference type="SMART" id="SM00342">
    <property type="entry name" value="HTH_ARAC"/>
    <property type="match status" value="1"/>
</dbReference>
<accession>A0ABZ0GLS5</accession>
<evidence type="ECO:0000313" key="5">
    <source>
        <dbReference type="EMBL" id="WOH36746.1"/>
    </source>
</evidence>
<name>A0ABZ0GLS5_9GAMM</name>
<dbReference type="RefSeq" id="WP_348395558.1">
    <property type="nucleotide sequence ID" value="NZ_CP136600.1"/>
</dbReference>
<dbReference type="PANTHER" id="PTHR47894">
    <property type="entry name" value="HTH-TYPE TRANSCRIPTIONAL REGULATOR GADX"/>
    <property type="match status" value="1"/>
</dbReference>
<evidence type="ECO:0000313" key="6">
    <source>
        <dbReference type="Proteomes" id="UP001301442"/>
    </source>
</evidence>
<dbReference type="Proteomes" id="UP001301442">
    <property type="component" value="Chromosome"/>
</dbReference>
<proteinExistence type="predicted"/>
<organism evidence="5 6">
    <name type="scientific">Thalassotalea fonticola</name>
    <dbReference type="NCBI Taxonomy" id="3065649"/>
    <lineage>
        <taxon>Bacteria</taxon>
        <taxon>Pseudomonadati</taxon>
        <taxon>Pseudomonadota</taxon>
        <taxon>Gammaproteobacteria</taxon>
        <taxon>Alteromonadales</taxon>
        <taxon>Colwelliaceae</taxon>
        <taxon>Thalassotalea</taxon>
    </lineage>
</organism>
<keyword evidence="3" id="KW-0804">Transcription</keyword>
<dbReference type="Gene3D" id="1.10.10.60">
    <property type="entry name" value="Homeodomain-like"/>
    <property type="match status" value="1"/>
</dbReference>
<dbReference type="Pfam" id="PF12833">
    <property type="entry name" value="HTH_18"/>
    <property type="match status" value="1"/>
</dbReference>
<sequence length="340" mass="38658">MNPEALWYGHEIQQLVKALTEQQGVDVALLLASTGISAELLQDPSLRLSIEQEGKIYGQVAKYNRDPYLAIEQGKRLGVNHYGVLGQAMLGANTLREALLLMQKYSSIISWAMSMQLRYETYNGEDVVSIALQTGAATEKNVAFELENIIASVHTIINQIVLAPVNFTAIQLTTKQYVDNLQPYQQLFKCAIEFNAKTTKIIINRALLRKRLPYAAPELSELRVQLCQKVLDSYHQQHGLVNAVRKYIEDSQQGVPTIKQAAEQFHRSERTLRRQLTELNTSYQQLLDGYRYEQAKQHLGNSSYNTETIAKLLGFSDSRSFRKAFKRYSGKTPSEFRKHL</sequence>
<evidence type="ECO:0000256" key="1">
    <source>
        <dbReference type="ARBA" id="ARBA00023015"/>
    </source>
</evidence>
<dbReference type="PANTHER" id="PTHR47894:SF1">
    <property type="entry name" value="HTH-TYPE TRANSCRIPTIONAL REGULATOR VQSM"/>
    <property type="match status" value="1"/>
</dbReference>
<dbReference type="InterPro" id="IPR009057">
    <property type="entry name" value="Homeodomain-like_sf"/>
</dbReference>
<dbReference type="Pfam" id="PF12625">
    <property type="entry name" value="Arabinose_bd"/>
    <property type="match status" value="1"/>
</dbReference>
<evidence type="ECO:0000259" key="4">
    <source>
        <dbReference type="SMART" id="SM00342"/>
    </source>
</evidence>
<keyword evidence="6" id="KW-1185">Reference proteome</keyword>
<evidence type="ECO:0000256" key="3">
    <source>
        <dbReference type="ARBA" id="ARBA00023163"/>
    </source>
</evidence>
<gene>
    <name evidence="5" type="ORF">RI844_15415</name>
</gene>
<dbReference type="EMBL" id="CP136600">
    <property type="protein sequence ID" value="WOH36746.1"/>
    <property type="molecule type" value="Genomic_DNA"/>
</dbReference>
<keyword evidence="1" id="KW-0805">Transcription regulation</keyword>
<evidence type="ECO:0000256" key="2">
    <source>
        <dbReference type="ARBA" id="ARBA00023125"/>
    </source>
</evidence>
<dbReference type="SUPFAM" id="SSF46689">
    <property type="entry name" value="Homeodomain-like"/>
    <property type="match status" value="1"/>
</dbReference>
<reference evidence="5 6" key="1">
    <citation type="submission" date="2023-09" db="EMBL/GenBank/DDBJ databases">
        <authorList>
            <person name="Qi X."/>
        </authorList>
    </citation>
    <scope>NUCLEOTIDE SEQUENCE [LARGE SCALE GENOMIC DNA]</scope>
    <source>
        <strain evidence="5 6">S1-1</strain>
    </source>
</reference>
<dbReference type="InterPro" id="IPR018060">
    <property type="entry name" value="HTH_AraC"/>
</dbReference>
<protein>
    <submittedName>
        <fullName evidence="5">AraC family transcriptional regulator ligand-binding domain-containing protein</fullName>
    </submittedName>
</protein>
<keyword evidence="2" id="KW-0238">DNA-binding</keyword>
<feature type="domain" description="HTH araC/xylS-type" evidence="4">
    <location>
        <begin position="255"/>
        <end position="337"/>
    </location>
</feature>